<dbReference type="InterPro" id="IPR048320">
    <property type="entry name" value="COG3_N"/>
</dbReference>
<comment type="similarity">
    <text evidence="2">Belongs to the COG3 family.</text>
</comment>
<feature type="region of interest" description="Disordered" evidence="9">
    <location>
        <begin position="673"/>
        <end position="692"/>
    </location>
</feature>
<dbReference type="GO" id="GO:0007030">
    <property type="term" value="P:Golgi organization"/>
    <property type="evidence" value="ECO:0007669"/>
    <property type="project" value="TreeGrafter"/>
</dbReference>
<organism evidence="12 13">
    <name type="scientific">Coniochaeta pulveracea</name>
    <dbReference type="NCBI Taxonomy" id="177199"/>
    <lineage>
        <taxon>Eukaryota</taxon>
        <taxon>Fungi</taxon>
        <taxon>Dikarya</taxon>
        <taxon>Ascomycota</taxon>
        <taxon>Pezizomycotina</taxon>
        <taxon>Sordariomycetes</taxon>
        <taxon>Sordariomycetidae</taxon>
        <taxon>Coniochaetales</taxon>
        <taxon>Coniochaetaceae</taxon>
        <taxon>Coniochaeta</taxon>
    </lineage>
</organism>
<dbReference type="AlphaFoldDB" id="A0A420YCV0"/>
<comment type="caution">
    <text evidence="12">The sequence shown here is derived from an EMBL/GenBank/DDBJ whole genome shotgun (WGS) entry which is preliminary data.</text>
</comment>
<proteinExistence type="inferred from homology"/>
<evidence type="ECO:0000313" key="13">
    <source>
        <dbReference type="Proteomes" id="UP000275385"/>
    </source>
</evidence>
<dbReference type="GO" id="GO:0006914">
    <property type="term" value="P:autophagy"/>
    <property type="evidence" value="ECO:0007669"/>
    <property type="project" value="TreeGrafter"/>
</dbReference>
<keyword evidence="5" id="KW-0653">Protein transport</keyword>
<keyword evidence="13" id="KW-1185">Reference proteome</keyword>
<evidence type="ECO:0000256" key="1">
    <source>
        <dbReference type="ARBA" id="ARBA00004395"/>
    </source>
</evidence>
<evidence type="ECO:0000256" key="5">
    <source>
        <dbReference type="ARBA" id="ARBA00022927"/>
    </source>
</evidence>
<dbReference type="PANTHER" id="PTHR13302">
    <property type="entry name" value="CONSERVED OLIGOMERIC GOLGI COMPLEX COMPONENT 3"/>
    <property type="match status" value="1"/>
</dbReference>
<feature type="region of interest" description="Disordered" evidence="9">
    <location>
        <begin position="13"/>
        <end position="68"/>
    </location>
</feature>
<feature type="domain" description="Conserved oligomeric Golgi complex subunit 3 N-terminal" evidence="10">
    <location>
        <begin position="145"/>
        <end position="289"/>
    </location>
</feature>
<evidence type="ECO:0000256" key="4">
    <source>
        <dbReference type="ARBA" id="ARBA00022448"/>
    </source>
</evidence>
<feature type="compositionally biased region" description="Basic residues" evidence="9">
    <location>
        <begin position="16"/>
        <end position="30"/>
    </location>
</feature>
<reference evidence="12 13" key="1">
    <citation type="submission" date="2018-08" db="EMBL/GenBank/DDBJ databases">
        <title>Draft genome of the lignicolous fungus Coniochaeta pulveracea.</title>
        <authorList>
            <person name="Borstlap C.J."/>
            <person name="De Witt R.N."/>
            <person name="Botha A."/>
            <person name="Volschenk H."/>
        </authorList>
    </citation>
    <scope>NUCLEOTIDE SEQUENCE [LARGE SCALE GENOMIC DNA]</scope>
    <source>
        <strain evidence="12 13">CAB683</strain>
    </source>
</reference>
<dbReference type="PANTHER" id="PTHR13302:SF8">
    <property type="entry name" value="CONSERVED OLIGOMERIC GOLGI COMPLEX SUBUNIT 3"/>
    <property type="match status" value="1"/>
</dbReference>
<keyword evidence="4" id="KW-0813">Transport</keyword>
<evidence type="ECO:0000313" key="12">
    <source>
        <dbReference type="EMBL" id="RKU45560.1"/>
    </source>
</evidence>
<dbReference type="Pfam" id="PF20671">
    <property type="entry name" value="COG3_C"/>
    <property type="match status" value="1"/>
</dbReference>
<feature type="compositionally biased region" description="Acidic residues" evidence="9">
    <location>
        <begin position="49"/>
        <end position="61"/>
    </location>
</feature>
<evidence type="ECO:0000256" key="7">
    <source>
        <dbReference type="ARBA" id="ARBA00023136"/>
    </source>
</evidence>
<keyword evidence="7" id="KW-0472">Membrane</keyword>
<dbReference type="OrthoDB" id="296793at2759"/>
<dbReference type="GO" id="GO:0000139">
    <property type="term" value="C:Golgi membrane"/>
    <property type="evidence" value="ECO:0007669"/>
    <property type="project" value="UniProtKB-SubCell"/>
</dbReference>
<gene>
    <name evidence="12" type="primary">COG3</name>
    <name evidence="12" type="ORF">DL546_006421</name>
</gene>
<dbReference type="GO" id="GO:0005801">
    <property type="term" value="C:cis-Golgi network"/>
    <property type="evidence" value="ECO:0007669"/>
    <property type="project" value="InterPro"/>
</dbReference>
<accession>A0A420YCV0</accession>
<dbReference type="EMBL" id="QVQW01000020">
    <property type="protein sequence ID" value="RKU45560.1"/>
    <property type="molecule type" value="Genomic_DNA"/>
</dbReference>
<protein>
    <recommendedName>
        <fullName evidence="3">Conserved oligomeric Golgi complex subunit 3</fullName>
    </recommendedName>
    <alternativeName>
        <fullName evidence="8">Component of oligomeric Golgi complex 3</fullName>
    </alternativeName>
</protein>
<evidence type="ECO:0000259" key="11">
    <source>
        <dbReference type="Pfam" id="PF20671"/>
    </source>
</evidence>
<evidence type="ECO:0000256" key="9">
    <source>
        <dbReference type="SAM" id="MobiDB-lite"/>
    </source>
</evidence>
<dbReference type="Proteomes" id="UP000275385">
    <property type="component" value="Unassembled WGS sequence"/>
</dbReference>
<sequence>MYEDSWYSFVPEVQQQRKRGASLSHGHKRKESLLQQPNEVGQNAKVEPLEELSEDELDDSPPEPTLTRRVKSCSDFYGAAKAQVYQEDSKRTGGRRQPQRRQACTIEALDIPDAEAALLVDDEPLLSLYQEDELLEASQQKYSLYHDQLAMTERHLETLLQDTDSALKLLASLSESFEAVEEQTSSFKSQCDDLLSEQQRLQTLADEVGTDLHYYAYLDNVTRRLNAPGAGRLVDDDAFGEILDNLDSCIAFMTKHSTYRDAEQYLARYQALMTKALHLLEHGFTSRLDKASADISPKIAASKSESARHALAYGRFEELLSESYSLLPNVRKVVLNAYDEFGYARLGPNFDVYSNTVNSIFQAYLSVRDRDLRPIIQKDFDAFRTEAKGDSVEPAARNLIKQCFERSYSEMNLFSRIFSVEPQYNSDATSVYGVLKSNQRSMVNPVNIIPIANNLQTALQPVSLQTTCDVIGWAMNEYLSPDYDDDETGFSRHCRELTARLLTEHLWAFTDAAFETEITKTIAKAPLTPETLTIGPVTNGIASSNAYPPVKRALELLILFDQCMPKERCQRSSPVIYDLLTNTLAVLQRAEARIRSLRSATDPDLFMIKNLLLLKNELVALEITSISSSIPPATAAGGGMQHFSAIWDSTLSLTSSTAVMGFLSGLSSYIPHWRNPSPSPSTGGKDNAGEKDASERLDDLLRQSIFGFTSRWGQAVFDARTKGKGVDKVEKELEDLLQRAFAGQGEVVGKLKEAVQASATALGESKRDSKTRGTRVGSRG</sequence>
<evidence type="ECO:0000256" key="8">
    <source>
        <dbReference type="ARBA" id="ARBA00031339"/>
    </source>
</evidence>
<name>A0A420YCV0_9PEZI</name>
<feature type="region of interest" description="Disordered" evidence="9">
    <location>
        <begin position="758"/>
        <end position="780"/>
    </location>
</feature>
<dbReference type="InterPro" id="IPR048685">
    <property type="entry name" value="COG3_C"/>
</dbReference>
<dbReference type="STRING" id="177199.A0A420YCV0"/>
<dbReference type="Pfam" id="PF04136">
    <property type="entry name" value="COG3_N"/>
    <property type="match status" value="1"/>
</dbReference>
<comment type="subcellular location">
    <subcellularLocation>
        <location evidence="1">Golgi apparatus membrane</location>
        <topology evidence="1">Peripheral membrane protein</topology>
    </subcellularLocation>
</comment>
<dbReference type="InterPro" id="IPR007265">
    <property type="entry name" value="COG_su3"/>
</dbReference>
<dbReference type="GO" id="GO:0017119">
    <property type="term" value="C:Golgi transport complex"/>
    <property type="evidence" value="ECO:0007669"/>
    <property type="project" value="TreeGrafter"/>
</dbReference>
<evidence type="ECO:0000256" key="3">
    <source>
        <dbReference type="ARBA" id="ARBA00020976"/>
    </source>
</evidence>
<keyword evidence="6" id="KW-0333">Golgi apparatus</keyword>
<evidence type="ECO:0000256" key="2">
    <source>
        <dbReference type="ARBA" id="ARBA00009936"/>
    </source>
</evidence>
<dbReference type="GO" id="GO:0006886">
    <property type="term" value="P:intracellular protein transport"/>
    <property type="evidence" value="ECO:0007669"/>
    <property type="project" value="InterPro"/>
</dbReference>
<evidence type="ECO:0000259" key="10">
    <source>
        <dbReference type="Pfam" id="PF04136"/>
    </source>
</evidence>
<feature type="domain" description="Conserved oligomeric Golgi complex subunit 3 C-terminal" evidence="11">
    <location>
        <begin position="309"/>
        <end position="626"/>
    </location>
</feature>
<evidence type="ECO:0000256" key="6">
    <source>
        <dbReference type="ARBA" id="ARBA00023034"/>
    </source>
</evidence>
<dbReference type="GO" id="GO:0006891">
    <property type="term" value="P:intra-Golgi vesicle-mediated transport"/>
    <property type="evidence" value="ECO:0007669"/>
    <property type="project" value="TreeGrafter"/>
</dbReference>